<reference evidence="3" key="1">
    <citation type="submission" date="2018-02" db="EMBL/GenBank/DDBJ databases">
        <title>Rhizophora mucronata_Transcriptome.</title>
        <authorList>
            <person name="Meera S.P."/>
            <person name="Sreeshan A."/>
            <person name="Augustine A."/>
        </authorList>
    </citation>
    <scope>NUCLEOTIDE SEQUENCE</scope>
    <source>
        <tissue evidence="3">Leaf</tissue>
    </source>
</reference>
<feature type="region of interest" description="Disordered" evidence="1">
    <location>
        <begin position="51"/>
        <end position="79"/>
    </location>
</feature>
<organism evidence="3">
    <name type="scientific">Rhizophora mucronata</name>
    <name type="common">Asiatic mangrove</name>
    <dbReference type="NCBI Taxonomy" id="61149"/>
    <lineage>
        <taxon>Eukaryota</taxon>
        <taxon>Viridiplantae</taxon>
        <taxon>Streptophyta</taxon>
        <taxon>Embryophyta</taxon>
        <taxon>Tracheophyta</taxon>
        <taxon>Spermatophyta</taxon>
        <taxon>Magnoliopsida</taxon>
        <taxon>eudicotyledons</taxon>
        <taxon>Gunneridae</taxon>
        <taxon>Pentapetalae</taxon>
        <taxon>rosids</taxon>
        <taxon>fabids</taxon>
        <taxon>Malpighiales</taxon>
        <taxon>Rhizophoraceae</taxon>
        <taxon>Rhizophora</taxon>
    </lineage>
</organism>
<name>A0A2P2K8G0_RHIMU</name>
<protein>
    <submittedName>
        <fullName evidence="3">Photosystem I reaction center subunit IV Aic</fullName>
    </submittedName>
</protein>
<evidence type="ECO:0000313" key="3">
    <source>
        <dbReference type="EMBL" id="MBX01996.1"/>
    </source>
</evidence>
<feature type="chain" id="PRO_5015114306" evidence="2">
    <location>
        <begin position="22"/>
        <end position="93"/>
    </location>
</feature>
<sequence length="93" mass="9425">MASRSMASAALGFVLTPSVSTNTGSASRTNMVFFSSKNSAKSTSKLVVRAAEEGAAPPAATAAPEAPKPKPPPIGPKRGTKVTIILLSFSNHA</sequence>
<dbReference type="AlphaFoldDB" id="A0A2P2K8G0"/>
<dbReference type="EMBL" id="GGEC01021512">
    <property type="protein sequence ID" value="MBX01996.1"/>
    <property type="molecule type" value="Transcribed_RNA"/>
</dbReference>
<keyword evidence="2" id="KW-0732">Signal</keyword>
<proteinExistence type="predicted"/>
<evidence type="ECO:0000256" key="1">
    <source>
        <dbReference type="SAM" id="MobiDB-lite"/>
    </source>
</evidence>
<dbReference type="PANTHER" id="PTHR34549">
    <property type="entry name" value="PHOTOSYSTEM I REACTION CENTER SUBUNIT IV A, CHLOROPLASTIC-RELATED"/>
    <property type="match status" value="1"/>
</dbReference>
<dbReference type="GO" id="GO:0015979">
    <property type="term" value="P:photosynthesis"/>
    <property type="evidence" value="ECO:0007669"/>
    <property type="project" value="InterPro"/>
</dbReference>
<feature type="signal peptide" evidence="2">
    <location>
        <begin position="1"/>
        <end position="21"/>
    </location>
</feature>
<accession>A0A2P2K8G0</accession>
<dbReference type="GO" id="GO:0009538">
    <property type="term" value="C:photosystem I reaction center"/>
    <property type="evidence" value="ECO:0007669"/>
    <property type="project" value="InterPro"/>
</dbReference>
<evidence type="ECO:0000256" key="2">
    <source>
        <dbReference type="SAM" id="SignalP"/>
    </source>
</evidence>
<dbReference type="InterPro" id="IPR003375">
    <property type="entry name" value="PSI_PsaE"/>
</dbReference>
<feature type="compositionally biased region" description="Low complexity" evidence="1">
    <location>
        <begin position="53"/>
        <end position="65"/>
    </location>
</feature>
<dbReference type="PANTHER" id="PTHR34549:SF2">
    <property type="entry name" value="PHOTOSYSTEM I SUBUNIT IV"/>
    <property type="match status" value="1"/>
</dbReference>